<keyword evidence="1 3" id="KW-0808">Transferase</keyword>
<dbReference type="Pfam" id="PF01648">
    <property type="entry name" value="ACPS"/>
    <property type="match status" value="1"/>
</dbReference>
<evidence type="ECO:0000256" key="1">
    <source>
        <dbReference type="ARBA" id="ARBA00022679"/>
    </source>
</evidence>
<dbReference type="GO" id="GO:0008897">
    <property type="term" value="F:holo-[acyl-carrier-protein] synthase activity"/>
    <property type="evidence" value="ECO:0007669"/>
    <property type="project" value="InterPro"/>
</dbReference>
<proteinExistence type="predicted"/>
<dbReference type="Gene3D" id="3.90.470.20">
    <property type="entry name" value="4'-phosphopantetheinyl transferase domain"/>
    <property type="match status" value="2"/>
</dbReference>
<feature type="domain" description="4'-phosphopantetheinyl transferase" evidence="2">
    <location>
        <begin position="80"/>
        <end position="136"/>
    </location>
</feature>
<evidence type="ECO:0000259" key="2">
    <source>
        <dbReference type="Pfam" id="PF01648"/>
    </source>
</evidence>
<dbReference type="InParanoid" id="A0A1M7I6U4"/>
<dbReference type="AlphaFoldDB" id="A0A1M7I6U4"/>
<dbReference type="InterPro" id="IPR037143">
    <property type="entry name" value="4-PPantetheinyl_Trfase_dom_sf"/>
</dbReference>
<protein>
    <submittedName>
        <fullName evidence="3">4'-phosphopantetheinyl transferase superfamily protein</fullName>
    </submittedName>
</protein>
<evidence type="ECO:0000313" key="3">
    <source>
        <dbReference type="EMBL" id="SHM36474.1"/>
    </source>
</evidence>
<evidence type="ECO:0000313" key="4">
    <source>
        <dbReference type="Proteomes" id="UP000190911"/>
    </source>
</evidence>
<dbReference type="OrthoDB" id="6905243at2"/>
<dbReference type="GO" id="GO:0000287">
    <property type="term" value="F:magnesium ion binding"/>
    <property type="evidence" value="ECO:0007669"/>
    <property type="project" value="InterPro"/>
</dbReference>
<name>A0A1M7I6U4_9GAMM</name>
<dbReference type="Proteomes" id="UP000190911">
    <property type="component" value="Chromosome I"/>
</dbReference>
<dbReference type="InterPro" id="IPR008278">
    <property type="entry name" value="4-PPantetheinyl_Trfase_dom"/>
</dbReference>
<gene>
    <name evidence="3" type="ORF">SAMN05878437_2591</name>
</gene>
<keyword evidence="4" id="KW-1185">Reference proteome</keyword>
<accession>A0A1M7I6U4</accession>
<organism evidence="3 4">
    <name type="scientific">Vreelandella subglaciescola</name>
    <dbReference type="NCBI Taxonomy" id="29571"/>
    <lineage>
        <taxon>Bacteria</taxon>
        <taxon>Pseudomonadati</taxon>
        <taxon>Pseudomonadota</taxon>
        <taxon>Gammaproteobacteria</taxon>
        <taxon>Oceanospirillales</taxon>
        <taxon>Halomonadaceae</taxon>
        <taxon>Vreelandella</taxon>
    </lineage>
</organism>
<sequence length="205" mass="22473">MTYRLSLLMAHCGNSGHQQSHRGRELLSRLAADQGVECAVEGWTPRGRKGPPVHPALASSDIACLSHRDDKVVAGLANCPVGIDLEHARPRHRERLGELLEWLPEPRVRQAILESDDPLAAFYRAWTLHEALYKLACIEGTPPAAALDTRLASLAPHGPIHAWQWQMDGWTLSICVRNSGLCITHGDDSPLINGLCVVESSFWGG</sequence>
<dbReference type="RefSeq" id="WP_079554235.1">
    <property type="nucleotide sequence ID" value="NZ_LT670847.1"/>
</dbReference>
<reference evidence="3 4" key="1">
    <citation type="submission" date="2016-11" db="EMBL/GenBank/DDBJ databases">
        <authorList>
            <person name="Jaros S."/>
            <person name="Januszkiewicz K."/>
            <person name="Wedrychowicz H."/>
        </authorList>
    </citation>
    <scope>NUCLEOTIDE SEQUENCE [LARGE SCALE GENOMIC DNA]</scope>
    <source>
        <strain evidence="3 4">ACAM 12</strain>
    </source>
</reference>
<dbReference type="EMBL" id="LT670847">
    <property type="protein sequence ID" value="SHM36474.1"/>
    <property type="molecule type" value="Genomic_DNA"/>
</dbReference>
<dbReference type="SUPFAM" id="SSF56214">
    <property type="entry name" value="4'-phosphopantetheinyl transferase"/>
    <property type="match status" value="1"/>
</dbReference>
<dbReference type="STRING" id="29571.SAMN05878437_2591"/>